<dbReference type="InterPro" id="IPR018247">
    <property type="entry name" value="EF_Hand_1_Ca_BS"/>
</dbReference>
<dbReference type="AlphaFoldDB" id="A0A7S2TRH2"/>
<dbReference type="SMART" id="SM00054">
    <property type="entry name" value="EFh"/>
    <property type="match status" value="2"/>
</dbReference>
<evidence type="ECO:0000256" key="2">
    <source>
        <dbReference type="ARBA" id="ARBA00022837"/>
    </source>
</evidence>
<keyword evidence="1" id="KW-0677">Repeat</keyword>
<dbReference type="PRINTS" id="PR01697">
    <property type="entry name" value="PARVALBUMIN"/>
</dbReference>
<evidence type="ECO:0000259" key="3">
    <source>
        <dbReference type="PROSITE" id="PS50222"/>
    </source>
</evidence>
<name>A0A7S2TRH2_9EUKA</name>
<dbReference type="InterPro" id="IPR002048">
    <property type="entry name" value="EF_hand_dom"/>
</dbReference>
<protein>
    <recommendedName>
        <fullName evidence="3">EF-hand domain-containing protein</fullName>
    </recommendedName>
</protein>
<feature type="domain" description="EF-hand" evidence="3">
    <location>
        <begin position="34"/>
        <end position="69"/>
    </location>
</feature>
<reference evidence="4" key="1">
    <citation type="submission" date="2021-01" db="EMBL/GenBank/DDBJ databases">
        <authorList>
            <person name="Corre E."/>
            <person name="Pelletier E."/>
            <person name="Niang G."/>
            <person name="Scheremetjew M."/>
            <person name="Finn R."/>
            <person name="Kale V."/>
            <person name="Holt S."/>
            <person name="Cochrane G."/>
            <person name="Meng A."/>
            <person name="Brown T."/>
            <person name="Cohen L."/>
        </authorList>
    </citation>
    <scope>NUCLEOTIDE SEQUENCE</scope>
    <source>
        <strain evidence="4">CCMP622</strain>
    </source>
</reference>
<evidence type="ECO:0000313" key="4">
    <source>
        <dbReference type="EMBL" id="CAD9767012.1"/>
    </source>
</evidence>
<dbReference type="InterPro" id="IPR011992">
    <property type="entry name" value="EF-hand-dom_pair"/>
</dbReference>
<evidence type="ECO:0000256" key="1">
    <source>
        <dbReference type="ARBA" id="ARBA00022737"/>
    </source>
</evidence>
<feature type="domain" description="EF-hand" evidence="3">
    <location>
        <begin position="72"/>
        <end position="107"/>
    </location>
</feature>
<dbReference type="Gene3D" id="1.10.238.10">
    <property type="entry name" value="EF-hand"/>
    <property type="match status" value="1"/>
</dbReference>
<sequence>MAGIPGQSFFGLVALGPNDPFSHNLLKNMNMSKFTEEEFEKAFKSIDKDGNGYISIDEVRYLLTSLYSMKNPPEEEVKMFVKFFDKNKDGKITYEEFKEAVPKLKGKVQKETKVNHATTTNSVESLYRVRNKHKRNCRGPQQLYAAPMTTAQEVGWQTASKAEKNKNDPHMPKNSCEETVFASEMIKSGIYY</sequence>
<dbReference type="SUPFAM" id="SSF47473">
    <property type="entry name" value="EF-hand"/>
    <property type="match status" value="1"/>
</dbReference>
<gene>
    <name evidence="4" type="ORF">LSP00402_LOCUS11474</name>
</gene>
<dbReference type="GO" id="GO:0005509">
    <property type="term" value="F:calcium ion binding"/>
    <property type="evidence" value="ECO:0007669"/>
    <property type="project" value="InterPro"/>
</dbReference>
<dbReference type="PROSITE" id="PS50222">
    <property type="entry name" value="EF_HAND_2"/>
    <property type="match status" value="2"/>
</dbReference>
<keyword evidence="2" id="KW-0106">Calcium</keyword>
<dbReference type="FunFam" id="1.10.238.10:FF:000003">
    <property type="entry name" value="Calmodulin A"/>
    <property type="match status" value="1"/>
</dbReference>
<dbReference type="PROSITE" id="PS00018">
    <property type="entry name" value="EF_HAND_1"/>
    <property type="match status" value="2"/>
</dbReference>
<dbReference type="PANTHER" id="PTHR23050">
    <property type="entry name" value="CALCIUM BINDING PROTEIN"/>
    <property type="match status" value="1"/>
</dbReference>
<accession>A0A7S2TRH2</accession>
<dbReference type="InterPro" id="IPR050145">
    <property type="entry name" value="Centrin_CML-like"/>
</dbReference>
<dbReference type="CDD" id="cd00051">
    <property type="entry name" value="EFh"/>
    <property type="match status" value="1"/>
</dbReference>
<organism evidence="4">
    <name type="scientific">Lotharella oceanica</name>
    <dbReference type="NCBI Taxonomy" id="641309"/>
    <lineage>
        <taxon>Eukaryota</taxon>
        <taxon>Sar</taxon>
        <taxon>Rhizaria</taxon>
        <taxon>Cercozoa</taxon>
        <taxon>Chlorarachniophyceae</taxon>
        <taxon>Lotharella</taxon>
    </lineage>
</organism>
<proteinExistence type="predicted"/>
<dbReference type="Pfam" id="PF13499">
    <property type="entry name" value="EF-hand_7"/>
    <property type="match status" value="1"/>
</dbReference>
<dbReference type="EMBL" id="HBHP01018458">
    <property type="protein sequence ID" value="CAD9767012.1"/>
    <property type="molecule type" value="Transcribed_RNA"/>
</dbReference>